<dbReference type="RefSeq" id="WP_257821811.1">
    <property type="nucleotide sequence ID" value="NZ_JABXYM010000001.1"/>
</dbReference>
<organism evidence="10 11">
    <name type="scientific">Salipaludibacillus agaradhaerens</name>
    <name type="common">Bacillus agaradhaerens</name>
    <dbReference type="NCBI Taxonomy" id="76935"/>
    <lineage>
        <taxon>Bacteria</taxon>
        <taxon>Bacillati</taxon>
        <taxon>Bacillota</taxon>
        <taxon>Bacilli</taxon>
        <taxon>Bacillales</taxon>
        <taxon>Bacillaceae</taxon>
    </lineage>
</organism>
<dbReference type="NCBIfam" id="NF002204">
    <property type="entry name" value="PRK01077.1"/>
    <property type="match status" value="1"/>
</dbReference>
<keyword evidence="11" id="KW-1185">Reference proteome</keyword>
<dbReference type="Proteomes" id="UP001057753">
    <property type="component" value="Unassembled WGS sequence"/>
</dbReference>
<keyword evidence="4 7" id="KW-0067">ATP-binding</keyword>
<dbReference type="SUPFAM" id="SSF52317">
    <property type="entry name" value="Class I glutamine amidotransferase-like"/>
    <property type="match status" value="1"/>
</dbReference>
<comment type="domain">
    <text evidence="7">Comprises of two domains. The C-terminal domain contains the binding site for glutamine and catalyzes the hydrolysis of this substrate to glutamate and ammonia. The N-terminal domain is anticipated to bind ATP and cobyrinate and catalyzes the ultimate synthesis of the diamide product. The ammonia produced via the glutaminase domain is probably translocated to the adjacent domain via a molecular tunnel, where it reacts with an activated intermediate.</text>
</comment>
<feature type="active site" description="Nucleophile" evidence="7">
    <location>
        <position position="333"/>
    </location>
</feature>
<dbReference type="Gene3D" id="3.40.50.300">
    <property type="entry name" value="P-loop containing nucleotide triphosphate hydrolases"/>
    <property type="match status" value="2"/>
</dbReference>
<sequence length="458" mass="49527">MSDRRLVIAGASSGVGKTTVTIGLMAALKAKGLNVQGFKCGPDYIDPAYHTAVTGRTSRNLDSWMLDESMLNHVLQSGADGADISLIEGVMGLYDGKDPLSDKGSTAHISLMTRAPVILVVDCSALARSAAAIVKGFQNFNRSVNLVGVIANRVASQGHYELVKAAVEQMCEIPVVGYLPQEKTLNLPERHLGLLPALEKGRLNEFITELAQFTSETVDLTQLYDLAKAPPLIETAVYSSLQRLPVPKVKLAVAKDKAFNFYYIENFELLERAGAELVFFSPLAGEALPTDVDGLYLGGGFPEEFAAELAALTDVKRSINEAIESGMPTLAECGGFMYLCEALETTDGQHHPMVGIIKGKVTMSHTLQAIGYRQVKALSGNFLLSEGETLRGHEFHYSSFKSEREQSPAFSVESSNGGADEGIVRKNLIAGYTHLHFGSCPKAAEHFVKQCEEWKVHG</sequence>
<comment type="similarity">
    <text evidence="7">Belongs to the CobB/CbiA family.</text>
</comment>
<name>A0A9Q4B371_SALAG</name>
<evidence type="ECO:0000256" key="3">
    <source>
        <dbReference type="ARBA" id="ARBA00022741"/>
    </source>
</evidence>
<evidence type="ECO:0000313" key="10">
    <source>
        <dbReference type="EMBL" id="MCR6097421.1"/>
    </source>
</evidence>
<evidence type="ECO:0000313" key="11">
    <source>
        <dbReference type="Proteomes" id="UP001057753"/>
    </source>
</evidence>
<dbReference type="InterPro" id="IPR027417">
    <property type="entry name" value="P-loop_NTPase"/>
</dbReference>
<dbReference type="PANTHER" id="PTHR43873">
    <property type="entry name" value="COBYRINATE A,C-DIAMIDE SYNTHASE"/>
    <property type="match status" value="1"/>
</dbReference>
<dbReference type="SUPFAM" id="SSF52540">
    <property type="entry name" value="P-loop containing nucleoside triphosphate hydrolases"/>
    <property type="match status" value="1"/>
</dbReference>
<dbReference type="EMBL" id="JABXYM010000001">
    <property type="protein sequence ID" value="MCR6097421.1"/>
    <property type="molecule type" value="Genomic_DNA"/>
</dbReference>
<dbReference type="PROSITE" id="PS51274">
    <property type="entry name" value="GATASE_COBBQ"/>
    <property type="match status" value="1"/>
</dbReference>
<reference evidence="10" key="1">
    <citation type="submission" date="2020-06" db="EMBL/GenBank/DDBJ databases">
        <title>Insight into the genomes of haloalkaliphilic bacilli from Kenyan soda lakes.</title>
        <authorList>
            <person name="Mwirichia R."/>
            <person name="Villamizar G.C."/>
            <person name="Poehlein A."/>
            <person name="Mugweru J."/>
            <person name="Kipnyargis A."/>
            <person name="Kiplimo D."/>
            <person name="Orwa P."/>
            <person name="Daniel R."/>
        </authorList>
    </citation>
    <scope>NUCLEOTIDE SEQUENCE</scope>
    <source>
        <strain evidence="10">B1096_S55</strain>
    </source>
</reference>
<dbReference type="GO" id="GO:0005524">
    <property type="term" value="F:ATP binding"/>
    <property type="evidence" value="ECO:0007669"/>
    <property type="project" value="UniProtKB-UniRule"/>
</dbReference>
<dbReference type="AlphaFoldDB" id="A0A9Q4B371"/>
<feature type="site" description="Increases nucleophilicity of active site Cys" evidence="7">
    <location>
        <position position="434"/>
    </location>
</feature>
<evidence type="ECO:0000259" key="8">
    <source>
        <dbReference type="Pfam" id="PF01656"/>
    </source>
</evidence>
<feature type="domain" description="CobB/CobQ-like glutamine amidotransferase" evidence="9">
    <location>
        <begin position="251"/>
        <end position="439"/>
    </location>
</feature>
<protein>
    <recommendedName>
        <fullName evidence="7">Cobyrinate a,c-diamide synthase</fullName>
        <ecNumber evidence="7">6.3.5.11</ecNumber>
    </recommendedName>
    <alternativeName>
        <fullName evidence="7">Cobyrinic acid a,c-diamide synthetase</fullName>
    </alternativeName>
</protein>
<dbReference type="PANTHER" id="PTHR43873:SF1">
    <property type="entry name" value="COBYRINATE A,C-DIAMIDE SYNTHASE"/>
    <property type="match status" value="1"/>
</dbReference>
<dbReference type="NCBIfam" id="TIGR00379">
    <property type="entry name" value="cobB"/>
    <property type="match status" value="1"/>
</dbReference>
<dbReference type="InterPro" id="IPR029062">
    <property type="entry name" value="Class_I_gatase-like"/>
</dbReference>
<keyword evidence="7" id="KW-0169">Cobalamin biosynthesis</keyword>
<proteinExistence type="inferred from homology"/>
<dbReference type="Pfam" id="PF07685">
    <property type="entry name" value="GATase_3"/>
    <property type="match status" value="1"/>
</dbReference>
<evidence type="ECO:0000256" key="5">
    <source>
        <dbReference type="ARBA" id="ARBA00022842"/>
    </source>
</evidence>
<comment type="caution">
    <text evidence="10">The sequence shown here is derived from an EMBL/GenBank/DDBJ whole genome shotgun (WGS) entry which is preliminary data.</text>
</comment>
<evidence type="ECO:0000256" key="2">
    <source>
        <dbReference type="ARBA" id="ARBA00022598"/>
    </source>
</evidence>
<dbReference type="InterPro" id="IPR011698">
    <property type="entry name" value="GATase_3"/>
</dbReference>
<dbReference type="Gene3D" id="3.40.50.880">
    <property type="match status" value="1"/>
</dbReference>
<evidence type="ECO:0000256" key="6">
    <source>
        <dbReference type="ARBA" id="ARBA00022962"/>
    </source>
</evidence>
<dbReference type="InterPro" id="IPR002586">
    <property type="entry name" value="CobQ/CobB/MinD/ParA_Nub-bd_dom"/>
</dbReference>
<keyword evidence="2 7" id="KW-0436">Ligase</keyword>
<dbReference type="HAMAP" id="MF_00027">
    <property type="entry name" value="CobB_CbiA"/>
    <property type="match status" value="1"/>
</dbReference>
<evidence type="ECO:0000256" key="7">
    <source>
        <dbReference type="HAMAP-Rule" id="MF_00027"/>
    </source>
</evidence>
<dbReference type="Pfam" id="PF01656">
    <property type="entry name" value="CbiA"/>
    <property type="match status" value="1"/>
</dbReference>
<evidence type="ECO:0000256" key="4">
    <source>
        <dbReference type="ARBA" id="ARBA00022840"/>
    </source>
</evidence>
<comment type="cofactor">
    <cofactor evidence="1 7">
        <name>Mg(2+)</name>
        <dbReference type="ChEBI" id="CHEBI:18420"/>
    </cofactor>
</comment>
<evidence type="ECO:0000259" key="9">
    <source>
        <dbReference type="Pfam" id="PF07685"/>
    </source>
</evidence>
<comment type="miscellaneous">
    <text evidence="7">The a and c carboxylates of cobyrinate are activated for nucleophilic attack via formation of a phosphorylated intermediate by ATP. CbiA catalyzes first the amidation of the c-carboxylate, and then that of the a-carboxylate.</text>
</comment>
<dbReference type="CDD" id="cd03130">
    <property type="entry name" value="GATase1_CobB"/>
    <property type="match status" value="1"/>
</dbReference>
<dbReference type="CDD" id="cd05388">
    <property type="entry name" value="CobB_N"/>
    <property type="match status" value="1"/>
</dbReference>
<feature type="domain" description="CobQ/CobB/MinD/ParA nucleotide binding" evidence="8">
    <location>
        <begin position="6"/>
        <end position="192"/>
    </location>
</feature>
<dbReference type="InterPro" id="IPR004484">
    <property type="entry name" value="CbiA/CobB_synth"/>
</dbReference>
<comment type="catalytic activity">
    <reaction evidence="7">
        <text>cob(II)yrinate + 2 L-glutamine + 2 ATP + 2 H2O = cob(II)yrinate a,c diamide + 2 L-glutamate + 2 ADP + 2 phosphate + 2 H(+)</text>
        <dbReference type="Rhea" id="RHEA:26289"/>
        <dbReference type="ChEBI" id="CHEBI:15377"/>
        <dbReference type="ChEBI" id="CHEBI:15378"/>
        <dbReference type="ChEBI" id="CHEBI:29985"/>
        <dbReference type="ChEBI" id="CHEBI:30616"/>
        <dbReference type="ChEBI" id="CHEBI:43474"/>
        <dbReference type="ChEBI" id="CHEBI:58359"/>
        <dbReference type="ChEBI" id="CHEBI:58537"/>
        <dbReference type="ChEBI" id="CHEBI:58894"/>
        <dbReference type="ChEBI" id="CHEBI:456216"/>
        <dbReference type="EC" id="6.3.5.11"/>
    </reaction>
</comment>
<comment type="pathway">
    <text evidence="7">Cofactor biosynthesis; adenosylcobalamin biosynthesis; cob(II)yrinate a,c-diamide from sirohydrochlorin (anaerobic route): step 10/10.</text>
</comment>
<keyword evidence="6 7" id="KW-0315">Glutamine amidotransferase</keyword>
<evidence type="ECO:0000256" key="1">
    <source>
        <dbReference type="ARBA" id="ARBA00001946"/>
    </source>
</evidence>
<gene>
    <name evidence="7" type="primary">cbiA</name>
    <name evidence="10" type="ORF">HXA33_12785</name>
</gene>
<keyword evidence="5 7" id="KW-0460">Magnesium</keyword>
<dbReference type="GO" id="GO:0042242">
    <property type="term" value="F:cobyrinic acid a,c-diamide synthase activity"/>
    <property type="evidence" value="ECO:0007669"/>
    <property type="project" value="UniProtKB-UniRule"/>
</dbReference>
<dbReference type="EC" id="6.3.5.11" evidence="7"/>
<dbReference type="GO" id="GO:0009236">
    <property type="term" value="P:cobalamin biosynthetic process"/>
    <property type="evidence" value="ECO:0007669"/>
    <property type="project" value="UniProtKB-UniRule"/>
</dbReference>
<keyword evidence="3 7" id="KW-0547">Nucleotide-binding</keyword>
<accession>A0A9Q4B371</accession>
<comment type="function">
    <text evidence="7">Catalyzes the ATP-dependent amidation of the two carboxylate groups at positions a and c of cobyrinate, using either L-glutamine or ammonia as the nitrogen source.</text>
</comment>